<dbReference type="GO" id="GO:0005643">
    <property type="term" value="C:nuclear pore"/>
    <property type="evidence" value="ECO:0007669"/>
    <property type="project" value="UniProtKB-SubCell"/>
</dbReference>
<evidence type="ECO:0000256" key="15">
    <source>
        <dbReference type="ARBA" id="ARBA00023242"/>
    </source>
</evidence>
<evidence type="ECO:0000256" key="7">
    <source>
        <dbReference type="ARBA" id="ARBA00022771"/>
    </source>
</evidence>
<evidence type="ECO:0000256" key="4">
    <source>
        <dbReference type="ARBA" id="ARBA00022448"/>
    </source>
</evidence>
<feature type="compositionally biased region" description="Polar residues" evidence="21">
    <location>
        <begin position="275"/>
        <end position="284"/>
    </location>
</feature>
<evidence type="ECO:0000256" key="5">
    <source>
        <dbReference type="ARBA" id="ARBA00022723"/>
    </source>
</evidence>
<evidence type="ECO:0000256" key="16">
    <source>
        <dbReference type="ARBA" id="ARBA00060842"/>
    </source>
</evidence>
<comment type="similarity">
    <text evidence="16">Belongs to the NUP153 family.</text>
</comment>
<gene>
    <name evidence="23" type="ORF">OAUR00152_LOCUS11772</name>
</gene>
<feature type="compositionally biased region" description="Low complexity" evidence="21">
    <location>
        <begin position="181"/>
        <end position="209"/>
    </location>
</feature>
<evidence type="ECO:0000256" key="12">
    <source>
        <dbReference type="ARBA" id="ARBA00023125"/>
    </source>
</evidence>
<dbReference type="EMBL" id="HBKQ01017417">
    <property type="protein sequence ID" value="CAE2230549.1"/>
    <property type="molecule type" value="Transcribed_RNA"/>
</dbReference>
<keyword evidence="7 20" id="KW-0863">Zinc-finger</keyword>
<evidence type="ECO:0000256" key="17">
    <source>
        <dbReference type="ARBA" id="ARBA00068609"/>
    </source>
</evidence>
<feature type="region of interest" description="Disordered" evidence="21">
    <location>
        <begin position="82"/>
        <end position="114"/>
    </location>
</feature>
<dbReference type="GO" id="GO:0003677">
    <property type="term" value="F:DNA binding"/>
    <property type="evidence" value="ECO:0007669"/>
    <property type="project" value="UniProtKB-KW"/>
</dbReference>
<dbReference type="AlphaFoldDB" id="A0A7S4IIV8"/>
<feature type="compositionally biased region" description="Low complexity" evidence="21">
    <location>
        <begin position="496"/>
        <end position="505"/>
    </location>
</feature>
<dbReference type="InterPro" id="IPR001876">
    <property type="entry name" value="Znf_RanBP2"/>
</dbReference>
<feature type="domain" description="RanBP2-type" evidence="22">
    <location>
        <begin position="61"/>
        <end position="90"/>
    </location>
</feature>
<evidence type="ECO:0000256" key="20">
    <source>
        <dbReference type="PROSITE-ProRule" id="PRU00322"/>
    </source>
</evidence>
<dbReference type="FunFam" id="4.10.1060.10:FF:000001">
    <property type="entry name" value="Nuclear pore complex protein Nup153"/>
    <property type="match status" value="1"/>
</dbReference>
<evidence type="ECO:0000256" key="11">
    <source>
        <dbReference type="ARBA" id="ARBA00023010"/>
    </source>
</evidence>
<feature type="region of interest" description="Disordered" evidence="21">
    <location>
        <begin position="495"/>
        <end position="644"/>
    </location>
</feature>
<evidence type="ECO:0000256" key="1">
    <source>
        <dbReference type="ARBA" id="ARBA00001947"/>
    </source>
</evidence>
<comment type="subcellular location">
    <subcellularLocation>
        <location evidence="2">Nucleus membrane</location>
    </subcellularLocation>
    <subcellularLocation>
        <location evidence="3">Nucleus</location>
        <location evidence="3">Nuclear pore complex</location>
    </subcellularLocation>
</comment>
<evidence type="ECO:0000256" key="18">
    <source>
        <dbReference type="ARBA" id="ARBA00078197"/>
    </source>
</evidence>
<dbReference type="SUPFAM" id="SSF90209">
    <property type="entry name" value="Ran binding protein zinc finger-like"/>
    <property type="match status" value="1"/>
</dbReference>
<comment type="cofactor">
    <cofactor evidence="1">
        <name>Zn(2+)</name>
        <dbReference type="ChEBI" id="CHEBI:29105"/>
    </cofactor>
</comment>
<evidence type="ECO:0000256" key="3">
    <source>
        <dbReference type="ARBA" id="ARBA00004567"/>
    </source>
</evidence>
<evidence type="ECO:0000256" key="10">
    <source>
        <dbReference type="ARBA" id="ARBA00022927"/>
    </source>
</evidence>
<keyword evidence="13" id="KW-0906">Nuclear pore complex</keyword>
<keyword evidence="6" id="KW-0677">Repeat</keyword>
<organism evidence="23">
    <name type="scientific">Odontella aurita</name>
    <dbReference type="NCBI Taxonomy" id="265563"/>
    <lineage>
        <taxon>Eukaryota</taxon>
        <taxon>Sar</taxon>
        <taxon>Stramenopiles</taxon>
        <taxon>Ochrophyta</taxon>
        <taxon>Bacillariophyta</taxon>
        <taxon>Mediophyceae</taxon>
        <taxon>Biddulphiophycidae</taxon>
        <taxon>Eupodiscales</taxon>
        <taxon>Odontellaceae</taxon>
        <taxon>Odontella</taxon>
    </lineage>
</organism>
<dbReference type="InterPro" id="IPR036443">
    <property type="entry name" value="Znf_RanBP2_sf"/>
</dbReference>
<feature type="region of interest" description="Disordered" evidence="21">
    <location>
        <begin position="19"/>
        <end position="57"/>
    </location>
</feature>
<evidence type="ECO:0000256" key="8">
    <source>
        <dbReference type="ARBA" id="ARBA00022816"/>
    </source>
</evidence>
<keyword evidence="8" id="KW-0509">mRNA transport</keyword>
<sequence>MERDGSISQNAFPEWYLEWLFGDGSDDEDEHSDDAGEEGGAAVATSEEKSVGGWGSRFTIEEGSWKCESCMVQNKKDATKCAACEASRPGHESMNSNEAGKSSTSREPSSIGAGGFSFGGAGGASTIGAGGFKFGGVPGSSAGSAPPLSAAKTSAAPVPAFGSGGFSFGTVLPATDTGNAPSASPGGFKFGGSSSEKSAPAKATAVASAQGGYPPMSATAPKPFGGGDSKPTGSGSSKSASPPVAAKAPTPFGGGPKPVETKHSAGIVKQDEANAVSTKGISSGKTASTLKAKAKAKDTKAEKPANPFANVQLTAPKPSGGFSFGASAKKTDGAGKIASPKAFASFSFSETPARAPALAGAGAVPPVDGFKFGGSVGGGNVPPGGFMFGTSDASNSLRYASSGFAPGSKAIEVIGSQSPARLQKELSSQQTKSTKIPIIGRANKPTRSDSRFCDEGASVFMSPAGHRMKADIPTSNARTARKCDSSPVVSFEMWFDGGKSKSSSDSSKKTPGRKVCEGEVKSSSGRISGFALSEKKRFTPERKATKSIPSYLRETASSRNRNVNSPRAVKSKCEKCGKIIESSPFRRPSPSSPASVSSSSGRGSSPSRFRPCVSCRSKEAKSPSASETRGGRIRPGTPKTPQRR</sequence>
<dbReference type="PROSITE" id="PS50199">
    <property type="entry name" value="ZF_RANBP2_2"/>
    <property type="match status" value="1"/>
</dbReference>
<proteinExistence type="inferred from homology"/>
<feature type="compositionally biased region" description="Acidic residues" evidence="21">
    <location>
        <begin position="24"/>
        <end position="37"/>
    </location>
</feature>
<feature type="compositionally biased region" description="Low complexity" evidence="21">
    <location>
        <begin position="139"/>
        <end position="151"/>
    </location>
</feature>
<keyword evidence="10" id="KW-0653">Protein transport</keyword>
<evidence type="ECO:0000256" key="14">
    <source>
        <dbReference type="ARBA" id="ARBA00023136"/>
    </source>
</evidence>
<dbReference type="Gene3D" id="4.10.1060.10">
    <property type="entry name" value="Zinc finger, RanBP2-type"/>
    <property type="match status" value="1"/>
</dbReference>
<evidence type="ECO:0000256" key="6">
    <source>
        <dbReference type="ARBA" id="ARBA00022737"/>
    </source>
</evidence>
<accession>A0A7S4IIV8</accession>
<keyword evidence="12" id="KW-0238">DNA-binding</keyword>
<dbReference type="GO" id="GO:0015031">
    <property type="term" value="P:protein transport"/>
    <property type="evidence" value="ECO:0007669"/>
    <property type="project" value="UniProtKB-KW"/>
</dbReference>
<feature type="compositionally biased region" description="Low complexity" evidence="21">
    <location>
        <begin position="582"/>
        <end position="611"/>
    </location>
</feature>
<evidence type="ECO:0000256" key="2">
    <source>
        <dbReference type="ARBA" id="ARBA00004126"/>
    </source>
</evidence>
<feature type="compositionally biased region" description="Polar residues" evidence="21">
    <location>
        <begin position="93"/>
        <end position="108"/>
    </location>
</feature>
<dbReference type="PROSITE" id="PS01358">
    <property type="entry name" value="ZF_RANBP2_1"/>
    <property type="match status" value="1"/>
</dbReference>
<dbReference type="SMART" id="SM00547">
    <property type="entry name" value="ZnF_RBZ"/>
    <property type="match status" value="1"/>
</dbReference>
<name>A0A7S4IIV8_9STRA</name>
<feature type="compositionally biased region" description="Gly residues" evidence="21">
    <location>
        <begin position="129"/>
        <end position="138"/>
    </location>
</feature>
<protein>
    <recommendedName>
        <fullName evidence="17">Nuclear pore complex protein Nup153</fullName>
    </recommendedName>
    <alternativeName>
        <fullName evidence="19">153 kDa nucleoporin</fullName>
    </alternativeName>
    <alternativeName>
        <fullName evidence="18">Nucleoporin Nup153</fullName>
    </alternativeName>
</protein>
<keyword evidence="5" id="KW-0479">Metal-binding</keyword>
<evidence type="ECO:0000256" key="13">
    <source>
        <dbReference type="ARBA" id="ARBA00023132"/>
    </source>
</evidence>
<feature type="compositionally biased region" description="Polar residues" evidence="21">
    <location>
        <begin position="555"/>
        <end position="565"/>
    </location>
</feature>
<keyword evidence="4" id="KW-0813">Transport</keyword>
<dbReference type="Pfam" id="PF00641">
    <property type="entry name" value="Zn_ribbon_RanBP"/>
    <property type="match status" value="1"/>
</dbReference>
<evidence type="ECO:0000256" key="9">
    <source>
        <dbReference type="ARBA" id="ARBA00022833"/>
    </source>
</evidence>
<evidence type="ECO:0000313" key="23">
    <source>
        <dbReference type="EMBL" id="CAE2230549.1"/>
    </source>
</evidence>
<evidence type="ECO:0000256" key="21">
    <source>
        <dbReference type="SAM" id="MobiDB-lite"/>
    </source>
</evidence>
<evidence type="ECO:0000256" key="19">
    <source>
        <dbReference type="ARBA" id="ARBA00079437"/>
    </source>
</evidence>
<keyword evidence="14" id="KW-0472">Membrane</keyword>
<dbReference type="GO" id="GO:0051028">
    <property type="term" value="P:mRNA transport"/>
    <property type="evidence" value="ECO:0007669"/>
    <property type="project" value="UniProtKB-KW"/>
</dbReference>
<keyword evidence="15" id="KW-0539">Nucleus</keyword>
<keyword evidence="11" id="KW-0811">Translocation</keyword>
<evidence type="ECO:0000259" key="22">
    <source>
        <dbReference type="PROSITE" id="PS50199"/>
    </source>
</evidence>
<reference evidence="23" key="1">
    <citation type="submission" date="2021-01" db="EMBL/GenBank/DDBJ databases">
        <authorList>
            <person name="Corre E."/>
            <person name="Pelletier E."/>
            <person name="Niang G."/>
            <person name="Scheremetjew M."/>
            <person name="Finn R."/>
            <person name="Kale V."/>
            <person name="Holt S."/>
            <person name="Cochrane G."/>
            <person name="Meng A."/>
            <person name="Brown T."/>
            <person name="Cohen L."/>
        </authorList>
    </citation>
    <scope>NUCLEOTIDE SEQUENCE</scope>
    <source>
        <strain evidence="23">Isolate 1302-5</strain>
    </source>
</reference>
<feature type="region of interest" description="Disordered" evidence="21">
    <location>
        <begin position="129"/>
        <end position="316"/>
    </location>
</feature>
<dbReference type="GO" id="GO:0031965">
    <property type="term" value="C:nuclear membrane"/>
    <property type="evidence" value="ECO:0007669"/>
    <property type="project" value="UniProtKB-SubCell"/>
</dbReference>
<feature type="compositionally biased region" description="Low complexity" evidence="21">
    <location>
        <begin position="229"/>
        <end position="251"/>
    </location>
</feature>
<dbReference type="GO" id="GO:0008270">
    <property type="term" value="F:zinc ion binding"/>
    <property type="evidence" value="ECO:0007669"/>
    <property type="project" value="UniProtKB-KW"/>
</dbReference>
<keyword evidence="9" id="KW-0862">Zinc</keyword>
<feature type="compositionally biased region" description="Basic and acidic residues" evidence="21">
    <location>
        <begin position="533"/>
        <end position="544"/>
    </location>
</feature>